<dbReference type="STRING" id="1413211.U473_01520"/>
<dbReference type="Pfam" id="PF00533">
    <property type="entry name" value="BRCT"/>
    <property type="match status" value="1"/>
</dbReference>
<gene>
    <name evidence="2" type="ORF">U473_01520</name>
</gene>
<keyword evidence="2" id="KW-0436">Ligase</keyword>
<organism evidence="2 3">
    <name type="scientific">Tepidibacillus decaturensis</name>
    <dbReference type="NCBI Taxonomy" id="1413211"/>
    <lineage>
        <taxon>Bacteria</taxon>
        <taxon>Bacillati</taxon>
        <taxon>Bacillota</taxon>
        <taxon>Bacilli</taxon>
        <taxon>Bacillales</taxon>
        <taxon>Bacillaceae</taxon>
        <taxon>Tepidibacillus</taxon>
    </lineage>
</organism>
<dbReference type="CDD" id="cd17748">
    <property type="entry name" value="BRCT_DNA_ligase_like"/>
    <property type="match status" value="1"/>
</dbReference>
<dbReference type="RefSeq" id="WP_068722692.1">
    <property type="nucleotide sequence ID" value="NZ_LSKU01000001.1"/>
</dbReference>
<dbReference type="SUPFAM" id="SSF52113">
    <property type="entry name" value="BRCT domain"/>
    <property type="match status" value="1"/>
</dbReference>
<dbReference type="AlphaFoldDB" id="A0A135L1H6"/>
<dbReference type="GO" id="GO:0016874">
    <property type="term" value="F:ligase activity"/>
    <property type="evidence" value="ECO:0007669"/>
    <property type="project" value="UniProtKB-KW"/>
</dbReference>
<dbReference type="Gene3D" id="3.40.50.10190">
    <property type="entry name" value="BRCT domain"/>
    <property type="match status" value="1"/>
</dbReference>
<dbReference type="InterPro" id="IPR001357">
    <property type="entry name" value="BRCT_dom"/>
</dbReference>
<keyword evidence="3" id="KW-1185">Reference proteome</keyword>
<evidence type="ECO:0000259" key="1">
    <source>
        <dbReference type="PROSITE" id="PS50172"/>
    </source>
</evidence>
<dbReference type="Proteomes" id="UP000070352">
    <property type="component" value="Unassembled WGS sequence"/>
</dbReference>
<protein>
    <submittedName>
        <fullName evidence="2">NAD-dependent DNA ligase</fullName>
    </submittedName>
</protein>
<proteinExistence type="predicted"/>
<sequence length="306" mass="35185">MGSYEAMEYRRFTSKSEFDKAIHTLEGILKGIALDTKINSKEIEELNHWCILHRRFLHKSPFKELIPLIEQSIADNEITIEEREDILWVCNNCKAGNQYFDVITSDIQRLQGLLHGILSDNEINQEEISGLKDWLNENEHLASTFPYDEVYSLVVSVLADGKLDEQEKKLLEVFFTEFIDTQSSYNINKLDLELKKEIKISGIAAICPEIKIKGKSFCFTGASSRSTRNKIKEQIRSLGGRFNDRVTQSTNYLIVGDLGNPAWAFSCYGRKVEKAMQLRKAGQKILIVHENDFWDQIEDLRIVDLA</sequence>
<dbReference type="InterPro" id="IPR036420">
    <property type="entry name" value="BRCT_dom_sf"/>
</dbReference>
<comment type="caution">
    <text evidence="2">The sequence shown here is derived from an EMBL/GenBank/DDBJ whole genome shotgun (WGS) entry which is preliminary data.</text>
</comment>
<accession>A0A135L1H6</accession>
<feature type="domain" description="BRCT" evidence="1">
    <location>
        <begin position="212"/>
        <end position="306"/>
    </location>
</feature>
<reference evidence="2 3" key="1">
    <citation type="submission" date="2016-02" db="EMBL/GenBank/DDBJ databases">
        <title>Draft Genome for Tepidibacillus decaturensis nov. sp. Strain Z9, an Anaerobic, Moderately Thermophilic and Heterotrophic Bacterium from Deep Subsurface of the Illinois Basin, USA.</title>
        <authorList>
            <person name="Dong Y."/>
            <person name="Chang J.Y."/>
            <person name="Sanford R."/>
            <person name="Fouke B.W."/>
        </authorList>
    </citation>
    <scope>NUCLEOTIDE SEQUENCE [LARGE SCALE GENOMIC DNA]</scope>
    <source>
        <strain evidence="2 3">Z9</strain>
    </source>
</reference>
<evidence type="ECO:0000313" key="2">
    <source>
        <dbReference type="EMBL" id="KXG42852.1"/>
    </source>
</evidence>
<dbReference type="PROSITE" id="PS50172">
    <property type="entry name" value="BRCT"/>
    <property type="match status" value="1"/>
</dbReference>
<evidence type="ECO:0000313" key="3">
    <source>
        <dbReference type="Proteomes" id="UP000070352"/>
    </source>
</evidence>
<name>A0A135L1H6_9BACI</name>
<dbReference type="EMBL" id="LSKU01000001">
    <property type="protein sequence ID" value="KXG42852.1"/>
    <property type="molecule type" value="Genomic_DNA"/>
</dbReference>
<dbReference type="OrthoDB" id="9776650at2"/>